<reference evidence="3 4" key="1">
    <citation type="submission" date="2019-07" db="EMBL/GenBank/DDBJ databases">
        <authorList>
            <person name="Yang M."/>
            <person name="Zhao D."/>
            <person name="Xiang H."/>
        </authorList>
    </citation>
    <scope>NUCLEOTIDE SEQUENCE [LARGE SCALE GENOMIC DNA]</scope>
    <source>
        <strain evidence="3 4">IM1326</strain>
    </source>
</reference>
<dbReference type="InterPro" id="IPR007470">
    <property type="entry name" value="HemX"/>
</dbReference>
<dbReference type="InterPro" id="IPR036108">
    <property type="entry name" value="4pyrrol_syn_uPrphyn_synt_sf"/>
</dbReference>
<dbReference type="Proteomes" id="UP000320359">
    <property type="component" value="Unassembled WGS sequence"/>
</dbReference>
<evidence type="ECO:0000313" key="3">
    <source>
        <dbReference type="EMBL" id="TRW48267.1"/>
    </source>
</evidence>
<keyword evidence="4" id="KW-1185">Reference proteome</keyword>
<dbReference type="Gene3D" id="3.40.50.10090">
    <property type="match status" value="2"/>
</dbReference>
<dbReference type="GO" id="GO:0033014">
    <property type="term" value="P:tetrapyrrole biosynthetic process"/>
    <property type="evidence" value="ECO:0007669"/>
    <property type="project" value="InterPro"/>
</dbReference>
<feature type="region of interest" description="Disordered" evidence="1">
    <location>
        <begin position="251"/>
        <end position="284"/>
    </location>
</feature>
<dbReference type="RefSeq" id="WP_143236059.1">
    <property type="nucleotide sequence ID" value="NZ_VJWL01000003.1"/>
</dbReference>
<dbReference type="CDD" id="cd06578">
    <property type="entry name" value="HemD"/>
    <property type="match status" value="1"/>
</dbReference>
<name>A0A552WZN9_9GAMM</name>
<dbReference type="PANTHER" id="PTHR38043">
    <property type="entry name" value="PROTEIN HEMX"/>
    <property type="match status" value="1"/>
</dbReference>
<dbReference type="Pfam" id="PF02602">
    <property type="entry name" value="HEM4"/>
    <property type="match status" value="1"/>
</dbReference>
<feature type="compositionally biased region" description="Polar residues" evidence="1">
    <location>
        <begin position="260"/>
        <end position="278"/>
    </location>
</feature>
<dbReference type="EMBL" id="VJWL01000003">
    <property type="protein sequence ID" value="TRW48267.1"/>
    <property type="molecule type" value="Genomic_DNA"/>
</dbReference>
<gene>
    <name evidence="3" type="ORF">FM042_08760</name>
</gene>
<dbReference type="Pfam" id="PF04375">
    <property type="entry name" value="HemX"/>
    <property type="match status" value="1"/>
</dbReference>
<accession>A0A552WZN9</accession>
<dbReference type="InterPro" id="IPR003754">
    <property type="entry name" value="4pyrrol_synth_uPrphyn_synth"/>
</dbReference>
<dbReference type="GO" id="GO:0004852">
    <property type="term" value="F:uroporphyrinogen-III synthase activity"/>
    <property type="evidence" value="ECO:0007669"/>
    <property type="project" value="InterPro"/>
</dbReference>
<proteinExistence type="predicted"/>
<comment type="caution">
    <text evidence="3">The sequence shown here is derived from an EMBL/GenBank/DDBJ whole genome shotgun (WGS) entry which is preliminary data.</text>
</comment>
<evidence type="ECO:0000313" key="4">
    <source>
        <dbReference type="Proteomes" id="UP000320359"/>
    </source>
</evidence>
<dbReference type="AlphaFoldDB" id="A0A552WZN9"/>
<dbReference type="SUPFAM" id="SSF69618">
    <property type="entry name" value="HemD-like"/>
    <property type="match status" value="1"/>
</dbReference>
<feature type="domain" description="Tetrapyrrole biosynthesis uroporphyrinogen III synthase" evidence="2">
    <location>
        <begin position="19"/>
        <end position="227"/>
    </location>
</feature>
<organism evidence="3 4">
    <name type="scientific">Aliidiomarina halalkaliphila</name>
    <dbReference type="NCBI Taxonomy" id="2593535"/>
    <lineage>
        <taxon>Bacteria</taxon>
        <taxon>Pseudomonadati</taxon>
        <taxon>Pseudomonadota</taxon>
        <taxon>Gammaproteobacteria</taxon>
        <taxon>Alteromonadales</taxon>
        <taxon>Idiomarinaceae</taxon>
        <taxon>Aliidiomarina</taxon>
    </lineage>
</organism>
<protein>
    <recommendedName>
        <fullName evidence="2">Tetrapyrrole biosynthesis uroporphyrinogen III synthase domain-containing protein</fullName>
    </recommendedName>
</protein>
<dbReference type="OrthoDB" id="9787650at2"/>
<evidence type="ECO:0000256" key="1">
    <source>
        <dbReference type="SAM" id="MobiDB-lite"/>
    </source>
</evidence>
<sequence>MRTGTLLIRPDQTADPIELALRDHGVPVYKFAIIDIQPLTIASHQVKQWCNTQWQGVVAISPNAVRCFDKLRKKSPWPTAQQYYAVGAGTAESLASATAQPVHYPAGDFTSEGLLQLPELQQCENQEWLLITGENGRSLLADTLTERGAKVTTAEIYKRVPQVNTLPDEEPKWRDNVETIVVSSVEQTRLFWENLSDAGKAWAKTCTWVVPKGRISDFVVSLGIEEQQIEATENAATPSIIRTLTKVRKSTAMTKKDTSDQPTAKATDSGSSTPQQKKASAPERATPAKLGLFSRFLILMITCSVLVLAAGGYFVWQAQQQLVSETQAQLSDMNARLAESERPRTDDRDWSEEISELHDTMTRQFEAERRARERGLQRIDTLRLETESSLQQAIDDNARTTQRLSDEVRAVNARQGSARHIFEAYDLVTAATHRLRFEYDKTGAISLLQAASELLESQSPDRDQSIIRQIRNDIELLEELPTVDVHAIALHVQRLQPQVRSLPFSSEFAAQLQDDAQADISADISQWRQNLANAWSSFSQDIIKVQRHDEIPLRLDHDQRTFILGQIELSLQITQQAALRHHGDLYQNTLRDLLHVIDTYLSTEHTDVRQFRAEVEVLLDLPVEPDYPTRLLSHAMLRDRVSDLQSNSQGE</sequence>
<dbReference type="PANTHER" id="PTHR38043:SF1">
    <property type="entry name" value="PROTEIN HEMX"/>
    <property type="match status" value="1"/>
</dbReference>
<evidence type="ECO:0000259" key="2">
    <source>
        <dbReference type="Pfam" id="PF02602"/>
    </source>
</evidence>